<name>A0ABT1Q0U6_9ACTN</name>
<sequence length="315" mass="33846">MTVLILTSAEDVTADMVVDRLAAMDVQVLRVDPAGFPQQVTLTARYASGTLTGRVTAGHRTADLREIRSIWVRRPGAPGSGGQVQPGWVAVESDHAWYGTLRALPGVRWMNHPEATAACRYKMRQLVLAESAGFTVPATVFTTVPADARGFADDHGPLVCKSVSGRAPNDPPLALPTTPVPGDADFAPVAAAPTCLQTRIDKQADVRVTVVGSDIFCARTDDAATDRAGHREVDWRYADPRSVRWRATHVPSHIRPKIDAFMNATGLAYGAFDFAVAEDGTWYFLECNTSGQFGFIELATGLPVSQSIADWLAAG</sequence>
<dbReference type="InterPro" id="IPR048936">
    <property type="entry name" value="MvdD-like_ATPgrasp"/>
</dbReference>
<evidence type="ECO:0000313" key="3">
    <source>
        <dbReference type="Proteomes" id="UP001057702"/>
    </source>
</evidence>
<comment type="caution">
    <text evidence="2">The sequence shown here is derived from an EMBL/GenBank/DDBJ whole genome shotgun (WGS) entry which is preliminary data.</text>
</comment>
<dbReference type="Proteomes" id="UP001057702">
    <property type="component" value="Unassembled WGS sequence"/>
</dbReference>
<dbReference type="SUPFAM" id="SSF56059">
    <property type="entry name" value="Glutathione synthetase ATP-binding domain-like"/>
    <property type="match status" value="1"/>
</dbReference>
<dbReference type="Pfam" id="PF21068">
    <property type="entry name" value="ATPgraspMvdD"/>
    <property type="match status" value="1"/>
</dbReference>
<protein>
    <recommendedName>
        <fullName evidence="1">MvdD-like pre-ATP grasp domain-containing protein</fullName>
    </recommendedName>
</protein>
<reference evidence="2" key="1">
    <citation type="submission" date="2022-06" db="EMBL/GenBank/DDBJ databases">
        <title>Draft genome sequence of Streptomyces sp. RB6PN25 isolated from peat swamp forest in Thailand.</title>
        <authorList>
            <person name="Duangmal K."/>
            <person name="Klaysubun C."/>
        </authorList>
    </citation>
    <scope>NUCLEOTIDE SEQUENCE</scope>
    <source>
        <strain evidence="2">RB6PN25</strain>
    </source>
</reference>
<accession>A0ABT1Q0U6</accession>
<feature type="domain" description="MvdD-like pre-ATP grasp" evidence="1">
    <location>
        <begin position="2"/>
        <end position="114"/>
    </location>
</feature>
<proteinExistence type="predicted"/>
<dbReference type="PANTHER" id="PTHR21621:SF0">
    <property type="entry name" value="BETA-CITRYLGLUTAMATE SYNTHASE B-RELATED"/>
    <property type="match status" value="1"/>
</dbReference>
<evidence type="ECO:0000313" key="2">
    <source>
        <dbReference type="EMBL" id="MCQ4082372.1"/>
    </source>
</evidence>
<organism evidence="2 3">
    <name type="scientific">Streptomyces humicola</name>
    <dbReference type="NCBI Taxonomy" id="2953240"/>
    <lineage>
        <taxon>Bacteria</taxon>
        <taxon>Bacillati</taxon>
        <taxon>Actinomycetota</taxon>
        <taxon>Actinomycetes</taxon>
        <taxon>Kitasatosporales</taxon>
        <taxon>Streptomycetaceae</taxon>
        <taxon>Streptomyces</taxon>
    </lineage>
</organism>
<evidence type="ECO:0000259" key="1">
    <source>
        <dbReference type="Pfam" id="PF21068"/>
    </source>
</evidence>
<dbReference type="PANTHER" id="PTHR21621">
    <property type="entry name" value="RIBOSOMAL PROTEIN S6 MODIFICATION PROTEIN"/>
    <property type="match status" value="1"/>
</dbReference>
<dbReference type="EMBL" id="JANFNG010000013">
    <property type="protein sequence ID" value="MCQ4082372.1"/>
    <property type="molecule type" value="Genomic_DNA"/>
</dbReference>
<keyword evidence="3" id="KW-1185">Reference proteome</keyword>
<dbReference type="Gene3D" id="3.30.470.20">
    <property type="entry name" value="ATP-grasp fold, B domain"/>
    <property type="match status" value="1"/>
</dbReference>
<gene>
    <name evidence="2" type="ORF">NGB36_17635</name>
</gene>
<dbReference type="RefSeq" id="WP_255921285.1">
    <property type="nucleotide sequence ID" value="NZ_JANFNG010000013.1"/>
</dbReference>